<dbReference type="SUPFAM" id="SSF51391">
    <property type="entry name" value="Thiamin phosphate synthase"/>
    <property type="match status" value="1"/>
</dbReference>
<dbReference type="InterPro" id="IPR036206">
    <property type="entry name" value="ThiamineP_synth_sf"/>
</dbReference>
<dbReference type="Proteomes" id="UP000198824">
    <property type="component" value="Unassembled WGS sequence"/>
</dbReference>
<accession>A0A1I6LNC4</accession>
<dbReference type="InterPro" id="IPR013785">
    <property type="entry name" value="Aldolase_TIM"/>
</dbReference>
<evidence type="ECO:0000259" key="1">
    <source>
        <dbReference type="Pfam" id="PF02581"/>
    </source>
</evidence>
<keyword evidence="3" id="KW-1185">Reference proteome</keyword>
<dbReference type="RefSeq" id="WP_242653491.1">
    <property type="nucleotide sequence ID" value="NZ_FOZG01000002.1"/>
</dbReference>
<dbReference type="CDD" id="cd00564">
    <property type="entry name" value="TMP_TenI"/>
    <property type="match status" value="1"/>
</dbReference>
<dbReference type="AlphaFoldDB" id="A0A1I6LNC4"/>
<evidence type="ECO:0000313" key="3">
    <source>
        <dbReference type="Proteomes" id="UP000198824"/>
    </source>
</evidence>
<organism evidence="2 3">
    <name type="scientific">Sphingomonas jatrophae</name>
    <dbReference type="NCBI Taxonomy" id="1166337"/>
    <lineage>
        <taxon>Bacteria</taxon>
        <taxon>Pseudomonadati</taxon>
        <taxon>Pseudomonadota</taxon>
        <taxon>Alphaproteobacteria</taxon>
        <taxon>Sphingomonadales</taxon>
        <taxon>Sphingomonadaceae</taxon>
        <taxon>Sphingomonas</taxon>
    </lineage>
</organism>
<dbReference type="Pfam" id="PF02581">
    <property type="entry name" value="TMP-TENI"/>
    <property type="match status" value="1"/>
</dbReference>
<protein>
    <submittedName>
        <fullName evidence="2">Thiamine-phosphate diphosphorylase</fullName>
    </submittedName>
</protein>
<feature type="domain" description="Thiamine phosphate synthase/TenI" evidence="1">
    <location>
        <begin position="36"/>
        <end position="156"/>
    </location>
</feature>
<dbReference type="GO" id="GO:0009228">
    <property type="term" value="P:thiamine biosynthetic process"/>
    <property type="evidence" value="ECO:0007669"/>
    <property type="project" value="UniProtKB-KW"/>
</dbReference>
<proteinExistence type="predicted"/>
<dbReference type="Gene3D" id="3.20.20.70">
    <property type="entry name" value="Aldolase class I"/>
    <property type="match status" value="1"/>
</dbReference>
<sequence>MHPRHPPRLWLMTDERMGEALWSALLRLPKGAGVVFRHRSTPGRRALYERVRRIARARRLVLVLAGDVRVAAAWRADGVHGRDPRRTARPLLRTMPVHDPVEAHRAKRADVAFVSPVFATRSHVGAGSLGISGFARLARQVRRPVALGGIDSRRARLLPFAYGWAAIDAWMAPR</sequence>
<dbReference type="EMBL" id="FOZG01000002">
    <property type="protein sequence ID" value="SFS04941.1"/>
    <property type="molecule type" value="Genomic_DNA"/>
</dbReference>
<gene>
    <name evidence="2" type="ORF">SAMN05192580_3021</name>
</gene>
<dbReference type="InterPro" id="IPR022998">
    <property type="entry name" value="ThiamineP_synth_TenI"/>
</dbReference>
<reference evidence="2 3" key="1">
    <citation type="submission" date="2016-10" db="EMBL/GenBank/DDBJ databases">
        <authorList>
            <person name="de Groot N.N."/>
        </authorList>
    </citation>
    <scope>NUCLEOTIDE SEQUENCE [LARGE SCALE GENOMIC DNA]</scope>
    <source>
        <strain evidence="2 3">S5-249</strain>
    </source>
</reference>
<dbReference type="STRING" id="1166337.SAMN05192580_3021"/>
<name>A0A1I6LNC4_9SPHN</name>
<evidence type="ECO:0000313" key="2">
    <source>
        <dbReference type="EMBL" id="SFS04941.1"/>
    </source>
</evidence>